<dbReference type="AlphaFoldDB" id="A0A840D0U9"/>
<feature type="domain" description="Lipocalin-like" evidence="2">
    <location>
        <begin position="33"/>
        <end position="178"/>
    </location>
</feature>
<dbReference type="Gene3D" id="2.40.128.350">
    <property type="match status" value="1"/>
</dbReference>
<protein>
    <recommendedName>
        <fullName evidence="2">Lipocalin-like domain-containing protein</fullName>
    </recommendedName>
</protein>
<dbReference type="PROSITE" id="PS51257">
    <property type="entry name" value="PROKAR_LIPOPROTEIN"/>
    <property type="match status" value="1"/>
</dbReference>
<feature type="chain" id="PRO_5032941041" description="Lipocalin-like domain-containing protein" evidence="1">
    <location>
        <begin position="20"/>
        <end position="179"/>
    </location>
</feature>
<accession>A0A840D0U9</accession>
<proteinExistence type="predicted"/>
<dbReference type="RefSeq" id="WP_148298440.1">
    <property type="nucleotide sequence ID" value="NZ_JACIER010000001.1"/>
</dbReference>
<evidence type="ECO:0000313" key="4">
    <source>
        <dbReference type="Proteomes" id="UP000560658"/>
    </source>
</evidence>
<evidence type="ECO:0000259" key="2">
    <source>
        <dbReference type="Pfam" id="PF13944"/>
    </source>
</evidence>
<dbReference type="EMBL" id="JACIER010000001">
    <property type="protein sequence ID" value="MBB4042425.1"/>
    <property type="molecule type" value="Genomic_DNA"/>
</dbReference>
<evidence type="ECO:0000256" key="1">
    <source>
        <dbReference type="SAM" id="SignalP"/>
    </source>
</evidence>
<name>A0A840D0U9_9BACE</name>
<sequence length="179" mass="19161">MKRNLVYLLMLVCSVTLFTGCSDDDDDKVNPFGTYAGTLDVVLTTLGDEPIPFQSSESVQLIKGSSDTNFSFLLKNLILNPGADGAMPIGHINIDNIDLVSVKDGEYTFTKKISNLTIAAGDKAGIDKDGWMGPTLGVLYPAGIPVELEGTIKGNKVTVNLKIVLEDMMDIAVKFAGTK</sequence>
<reference evidence="3" key="1">
    <citation type="submission" date="2020-08" db="EMBL/GenBank/DDBJ databases">
        <title>Genomic Encyclopedia of Type Strains, Phase IV (KMG-IV): sequencing the most valuable type-strain genomes for metagenomic binning, comparative biology and taxonomic classification.</title>
        <authorList>
            <person name="Goeker M."/>
        </authorList>
    </citation>
    <scope>NUCLEOTIDE SEQUENCE [LARGE SCALE GENOMIC DNA]</scope>
    <source>
        <strain evidence="3">DSM 105720</strain>
    </source>
</reference>
<organism evidence="3 4">
    <name type="scientific">Bacteroides reticulotermitis</name>
    <dbReference type="NCBI Taxonomy" id="1133319"/>
    <lineage>
        <taxon>Bacteria</taxon>
        <taxon>Pseudomonadati</taxon>
        <taxon>Bacteroidota</taxon>
        <taxon>Bacteroidia</taxon>
        <taxon>Bacteroidales</taxon>
        <taxon>Bacteroidaceae</taxon>
        <taxon>Bacteroides</taxon>
    </lineage>
</organism>
<keyword evidence="1" id="KW-0732">Signal</keyword>
<feature type="signal peptide" evidence="1">
    <location>
        <begin position="1"/>
        <end position="19"/>
    </location>
</feature>
<comment type="caution">
    <text evidence="3">The sequence shown here is derived from an EMBL/GenBank/DDBJ whole genome shotgun (WGS) entry which is preliminary data.</text>
</comment>
<keyword evidence="4" id="KW-1185">Reference proteome</keyword>
<evidence type="ECO:0000313" key="3">
    <source>
        <dbReference type="EMBL" id="MBB4042425.1"/>
    </source>
</evidence>
<gene>
    <name evidence="3" type="ORF">GGR06_000184</name>
</gene>
<dbReference type="Pfam" id="PF13944">
    <property type="entry name" value="Calycin_like"/>
    <property type="match status" value="1"/>
</dbReference>
<dbReference type="Proteomes" id="UP000560658">
    <property type="component" value="Unassembled WGS sequence"/>
</dbReference>
<dbReference type="InterPro" id="IPR024311">
    <property type="entry name" value="Lipocalin-like"/>
</dbReference>